<dbReference type="RefSeq" id="WP_274584203.1">
    <property type="nucleotide sequence ID" value="NZ_CP146598.1"/>
</dbReference>
<keyword evidence="4" id="KW-1185">Reference proteome</keyword>
<dbReference type="Gene3D" id="3.40.50.1820">
    <property type="entry name" value="alpha/beta hydrolase"/>
    <property type="match status" value="1"/>
</dbReference>
<feature type="domain" description="Serine aminopeptidase S33" evidence="1">
    <location>
        <begin position="25"/>
        <end position="126"/>
    </location>
</feature>
<gene>
    <name evidence="2" type="ORF">ORY91_000240</name>
    <name evidence="3" type="ORF">V9W64_00575</name>
</gene>
<dbReference type="EMBL" id="JAPQFL010000001">
    <property type="protein sequence ID" value="MDD9326869.1"/>
    <property type="molecule type" value="Genomic_DNA"/>
</dbReference>
<dbReference type="SUPFAM" id="SSF53474">
    <property type="entry name" value="alpha/beta-Hydrolases"/>
    <property type="match status" value="1"/>
</dbReference>
<dbReference type="PIRSF" id="PIRSF037442">
    <property type="entry name" value="UCP037442_abhydr"/>
    <property type="match status" value="1"/>
</dbReference>
<evidence type="ECO:0000313" key="2">
    <source>
        <dbReference type="EMBL" id="MDD9326869.1"/>
    </source>
</evidence>
<dbReference type="InterPro" id="IPR022742">
    <property type="entry name" value="Hydrolase_4"/>
</dbReference>
<keyword evidence="2" id="KW-0378">Hydrolase</keyword>
<dbReference type="Proteomes" id="UP001149607">
    <property type="component" value="Chromosome"/>
</dbReference>
<dbReference type="EMBL" id="CP146598">
    <property type="protein sequence ID" value="WWY03282.1"/>
    <property type="molecule type" value="Genomic_DNA"/>
</dbReference>
<organism evidence="2">
    <name type="scientific">Neisseria leonii</name>
    <dbReference type="NCBI Taxonomy" id="2995413"/>
    <lineage>
        <taxon>Bacteria</taxon>
        <taxon>Pseudomonadati</taxon>
        <taxon>Pseudomonadota</taxon>
        <taxon>Betaproteobacteria</taxon>
        <taxon>Neisseriales</taxon>
        <taxon>Neisseriaceae</taxon>
        <taxon>Neisseria</taxon>
    </lineage>
</organism>
<name>A0A9X4E141_9NEIS</name>
<proteinExistence type="predicted"/>
<evidence type="ECO:0000313" key="3">
    <source>
        <dbReference type="EMBL" id="WWY03282.1"/>
    </source>
</evidence>
<evidence type="ECO:0000259" key="1">
    <source>
        <dbReference type="Pfam" id="PF12146"/>
    </source>
</evidence>
<protein>
    <submittedName>
        <fullName evidence="2">Alpha/beta fold hydrolase</fullName>
    </submittedName>
</protein>
<dbReference type="InterPro" id="IPR017208">
    <property type="entry name" value="UCP037442_abhydr"/>
</dbReference>
<reference evidence="2" key="1">
    <citation type="submission" date="2022-10" db="EMBL/GenBank/DDBJ databases">
        <authorList>
            <person name="Boutroux M."/>
        </authorList>
    </citation>
    <scope>NUCLEOTIDE SEQUENCE</scope>
    <source>
        <strain evidence="2">51.81</strain>
    </source>
</reference>
<sequence>MPYEPFTFSCADGYPLAASWYIPGQPPRAAVMIAPATGITQRFYRPFAEYLAQNGFAVLTFDNRGIGESLHGRLKGHTASLVDWGRLDMAAALDTLMKRYPALPCHLIGHSAGAQLVGLMDNAHRLASLFAIGCSSGCLANMKGWYGLKARFFMNVFIPLSNALSGYAQTDKLGMGGPLPKQVAADWRHWCNGRGYAQTDFGSRIRQHQYDTLAVPARWLTATDDDIAVAANVHDMAAVFARLSPELVFLNPADYGLENIGHMKFFSRSSSVALWPLALEWLNRHSG</sequence>
<reference evidence="3" key="2">
    <citation type="submission" date="2024-02" db="EMBL/GenBank/DDBJ databases">
        <title>Neisseria leonii sp. nov.</title>
        <authorList>
            <person name="Boutroux M."/>
            <person name="Favre-Rochex S."/>
            <person name="Gorgette O."/>
            <person name="Touak G."/>
            <person name="Muhle E."/>
            <person name="Chesneau O."/>
            <person name="Clermont D."/>
            <person name="Rahi P."/>
        </authorList>
    </citation>
    <scope>NUCLEOTIDE SEQUENCE</scope>
    <source>
        <strain evidence="3">51.81</strain>
    </source>
</reference>
<dbReference type="Pfam" id="PF12146">
    <property type="entry name" value="Hydrolase_4"/>
    <property type="match status" value="1"/>
</dbReference>
<evidence type="ECO:0000313" key="4">
    <source>
        <dbReference type="Proteomes" id="UP001149607"/>
    </source>
</evidence>
<dbReference type="GO" id="GO:0016787">
    <property type="term" value="F:hydrolase activity"/>
    <property type="evidence" value="ECO:0007669"/>
    <property type="project" value="UniProtKB-KW"/>
</dbReference>
<accession>A0A9X4E141</accession>
<dbReference type="InterPro" id="IPR029058">
    <property type="entry name" value="AB_hydrolase_fold"/>
</dbReference>
<dbReference type="AlphaFoldDB" id="A0A9X4E141"/>